<dbReference type="Gene3D" id="3.30.70.1450">
    <property type="entry name" value="Regulator of K+ conductance, C-terminal domain"/>
    <property type="match status" value="1"/>
</dbReference>
<dbReference type="Gene3D" id="3.40.50.720">
    <property type="entry name" value="NAD(P)-binding Rossmann-like Domain"/>
    <property type="match status" value="1"/>
</dbReference>
<evidence type="ECO:0000259" key="5">
    <source>
        <dbReference type="PROSITE" id="PS51201"/>
    </source>
</evidence>
<dbReference type="InterPro" id="IPR006036">
    <property type="entry name" value="K_uptake_TrkA"/>
</dbReference>
<evidence type="ECO:0000256" key="2">
    <source>
        <dbReference type="ARBA" id="ARBA00022538"/>
    </source>
</evidence>
<keyword evidence="2" id="KW-0813">Transport</keyword>
<name>A0ABV1H6H8_9FIRM</name>
<keyword evidence="2" id="KW-0633">Potassium transport</keyword>
<dbReference type="PRINTS" id="PR00335">
    <property type="entry name" value="KUPTAKETRKA"/>
</dbReference>
<sequence>MKSILVIGVGKFGHHLVNKLLELDNEVMIIDSNEDHIRDMFTKVNSARVGDCTNVEVLKSLGIRNFDVIIVCIAEDFQNSLEVTNLVKELGGRHVISMASRDIQAKFLLKNGADEVLYPARDVAYNLAEKCSANHVFDYIKMTDEYSIYEIPIIESWAGKTIREVNVRAEYNVNIIAIVSGGETLIMPSAEYEFQKGDHIKALGKKECIDKIVKEIH</sequence>
<dbReference type="SUPFAM" id="SSF116726">
    <property type="entry name" value="TrkA C-terminal domain-like"/>
    <property type="match status" value="1"/>
</dbReference>
<evidence type="ECO:0000259" key="6">
    <source>
        <dbReference type="PROSITE" id="PS51202"/>
    </source>
</evidence>
<reference evidence="7" key="1">
    <citation type="submission" date="2024-03" db="EMBL/GenBank/DDBJ databases">
        <title>Human intestinal bacterial collection.</title>
        <authorList>
            <person name="Pauvert C."/>
            <person name="Hitch T.C.A."/>
            <person name="Clavel T."/>
        </authorList>
    </citation>
    <scope>NUCLEOTIDE SEQUENCE [LARGE SCALE GENOMIC DNA]</scope>
    <source>
        <strain evidence="7">CLA-AA-H89B</strain>
    </source>
</reference>
<dbReference type="InterPro" id="IPR036721">
    <property type="entry name" value="RCK_C_sf"/>
</dbReference>
<dbReference type="SUPFAM" id="SSF51735">
    <property type="entry name" value="NAD(P)-binding Rossmann-fold domains"/>
    <property type="match status" value="1"/>
</dbReference>
<keyword evidence="2" id="KW-0406">Ion transport</keyword>
<keyword evidence="3" id="KW-0630">Potassium</keyword>
<protein>
    <recommendedName>
        <fullName evidence="1">Trk system potassium uptake protein TrkA</fullName>
    </recommendedName>
</protein>
<organism evidence="7 8">
    <name type="scientific">Lachnospira intestinalis</name>
    <dbReference type="NCBI Taxonomy" id="3133158"/>
    <lineage>
        <taxon>Bacteria</taxon>
        <taxon>Bacillati</taxon>
        <taxon>Bacillota</taxon>
        <taxon>Clostridia</taxon>
        <taxon>Lachnospirales</taxon>
        <taxon>Lachnospiraceae</taxon>
        <taxon>Lachnospira</taxon>
    </lineage>
</organism>
<evidence type="ECO:0000313" key="7">
    <source>
        <dbReference type="EMBL" id="MEQ2555068.1"/>
    </source>
</evidence>
<accession>A0ABV1H6H8</accession>
<proteinExistence type="predicted"/>
<dbReference type="InterPro" id="IPR050721">
    <property type="entry name" value="Trk_Ktr_HKT_K-transport"/>
</dbReference>
<dbReference type="PANTHER" id="PTHR43833">
    <property type="entry name" value="POTASSIUM CHANNEL PROTEIN 2-RELATED-RELATED"/>
    <property type="match status" value="1"/>
</dbReference>
<keyword evidence="8" id="KW-1185">Reference proteome</keyword>
<dbReference type="PROSITE" id="PS51202">
    <property type="entry name" value="RCK_C"/>
    <property type="match status" value="1"/>
</dbReference>
<dbReference type="InterPro" id="IPR036291">
    <property type="entry name" value="NAD(P)-bd_dom_sf"/>
</dbReference>
<evidence type="ECO:0000313" key="8">
    <source>
        <dbReference type="Proteomes" id="UP001546774"/>
    </source>
</evidence>
<feature type="domain" description="RCK N-terminal" evidence="5">
    <location>
        <begin position="1"/>
        <end position="117"/>
    </location>
</feature>
<dbReference type="PROSITE" id="PS51201">
    <property type="entry name" value="RCK_N"/>
    <property type="match status" value="1"/>
</dbReference>
<gene>
    <name evidence="7" type="ORF">WMO37_08635</name>
</gene>
<dbReference type="Pfam" id="PF02254">
    <property type="entry name" value="TrkA_N"/>
    <property type="match status" value="1"/>
</dbReference>
<dbReference type="Proteomes" id="UP001546774">
    <property type="component" value="Unassembled WGS sequence"/>
</dbReference>
<evidence type="ECO:0000256" key="1">
    <source>
        <dbReference type="ARBA" id="ARBA00017378"/>
    </source>
</evidence>
<keyword evidence="4" id="KW-0520">NAD</keyword>
<dbReference type="InterPro" id="IPR003148">
    <property type="entry name" value="RCK_N"/>
</dbReference>
<dbReference type="PANTHER" id="PTHR43833:SF7">
    <property type="entry name" value="KTR SYSTEM POTASSIUM UPTAKE PROTEIN C"/>
    <property type="match status" value="1"/>
</dbReference>
<dbReference type="InterPro" id="IPR006037">
    <property type="entry name" value="RCK_C"/>
</dbReference>
<dbReference type="Pfam" id="PF02080">
    <property type="entry name" value="TrkA_C"/>
    <property type="match status" value="1"/>
</dbReference>
<evidence type="ECO:0000256" key="4">
    <source>
        <dbReference type="ARBA" id="ARBA00023027"/>
    </source>
</evidence>
<evidence type="ECO:0000256" key="3">
    <source>
        <dbReference type="ARBA" id="ARBA00022958"/>
    </source>
</evidence>
<dbReference type="EMBL" id="JBBMFS010000006">
    <property type="protein sequence ID" value="MEQ2555068.1"/>
    <property type="molecule type" value="Genomic_DNA"/>
</dbReference>
<comment type="caution">
    <text evidence="7">The sequence shown here is derived from an EMBL/GenBank/DDBJ whole genome shotgun (WGS) entry which is preliminary data.</text>
</comment>
<feature type="domain" description="RCK C-terminal" evidence="6">
    <location>
        <begin position="134"/>
        <end position="217"/>
    </location>
</feature>